<gene>
    <name evidence="2" type="ORF">GMLC_04800</name>
</gene>
<evidence type="ECO:0000313" key="2">
    <source>
        <dbReference type="EMBL" id="GFO66901.1"/>
    </source>
</evidence>
<dbReference type="SUPFAM" id="SSF75011">
    <property type="entry name" value="3-carboxy-cis,cis-mucoante lactonizing enzyme"/>
    <property type="match status" value="1"/>
</dbReference>
<proteinExistence type="predicted"/>
<dbReference type="EMBL" id="BLXZ01000001">
    <property type="protein sequence ID" value="GFO66901.1"/>
    <property type="molecule type" value="Genomic_DNA"/>
</dbReference>
<feature type="chain" id="PRO_5027594231" description="Lipoprotein" evidence="1">
    <location>
        <begin position="20"/>
        <end position="372"/>
    </location>
</feature>
<keyword evidence="1" id="KW-0732">Signal</keyword>
<dbReference type="Pfam" id="PF08309">
    <property type="entry name" value="LVIVD"/>
    <property type="match status" value="4"/>
</dbReference>
<dbReference type="Gene3D" id="2.130.10.10">
    <property type="entry name" value="YVTN repeat-like/Quinoprotein amine dehydrogenase"/>
    <property type="match status" value="1"/>
</dbReference>
<organism evidence="2 3">
    <name type="scientific">Geomonas limicola</name>
    <dbReference type="NCBI Taxonomy" id="2740186"/>
    <lineage>
        <taxon>Bacteria</taxon>
        <taxon>Pseudomonadati</taxon>
        <taxon>Thermodesulfobacteriota</taxon>
        <taxon>Desulfuromonadia</taxon>
        <taxon>Geobacterales</taxon>
        <taxon>Geobacteraceae</taxon>
        <taxon>Geomonas</taxon>
    </lineage>
</organism>
<protein>
    <recommendedName>
        <fullName evidence="4">Lipoprotein</fullName>
    </recommendedName>
</protein>
<dbReference type="RefSeq" id="WP_183359425.1">
    <property type="nucleotide sequence ID" value="NZ_BLXZ01000001.1"/>
</dbReference>
<dbReference type="InterPro" id="IPR015943">
    <property type="entry name" value="WD40/YVTN_repeat-like_dom_sf"/>
</dbReference>
<dbReference type="PROSITE" id="PS51257">
    <property type="entry name" value="PROKAR_LIPOPROTEIN"/>
    <property type="match status" value="1"/>
</dbReference>
<dbReference type="AlphaFoldDB" id="A0A6V8N389"/>
<accession>A0A6V8N389</accession>
<keyword evidence="3" id="KW-1185">Reference proteome</keyword>
<dbReference type="InterPro" id="IPR013211">
    <property type="entry name" value="LVIVD"/>
</dbReference>
<evidence type="ECO:0008006" key="4">
    <source>
        <dbReference type="Google" id="ProtNLM"/>
    </source>
</evidence>
<comment type="caution">
    <text evidence="2">The sequence shown here is derived from an EMBL/GenBank/DDBJ whole genome shotgun (WGS) entry which is preliminary data.</text>
</comment>
<feature type="signal peptide" evidence="1">
    <location>
        <begin position="1"/>
        <end position="19"/>
    </location>
</feature>
<name>A0A6V8N389_9BACT</name>
<dbReference type="Proteomes" id="UP000587586">
    <property type="component" value="Unassembled WGS sequence"/>
</dbReference>
<sequence length="372" mass="39167">MWLKMFASLCGLLVLQACSGGTSPAGTQSPPPPVAKQFVNWSTVQVIAVDSSTRTATQTADAVFYSDTYNGLSLVDDSNLEQVGAPRRLVASEISDGVHGSFDEMLSVALDGNIAAVAVIPGCVGFCAGETRELRLYDISDRTKATYLATLADALGPEVLLAEGNYLYVTGTYGMSHDQFAVVDISDPKAPKKVGAVDIHGAGRLAKVGNLVYLSLVSDTFGWDWQNIRVIDVSNPSAPALIGPADPGVSANITFSPIVVKENIAYVSDEGLRVVDLSDPLAPSLVTTVTLPDSIYAMTSHGNNLYVACGTGGLRIFDITDPKSPVLVKTIGTATSIRNVSVTNGKGIYITDGVVNTPIGAEMKIFYVDQPK</sequence>
<evidence type="ECO:0000313" key="3">
    <source>
        <dbReference type="Proteomes" id="UP000587586"/>
    </source>
</evidence>
<reference evidence="3" key="1">
    <citation type="submission" date="2020-06" db="EMBL/GenBank/DDBJ databases">
        <title>Draft genomic sequecing of Geomonas sp. Red745.</title>
        <authorList>
            <person name="Itoh H."/>
            <person name="Xu Z.X."/>
            <person name="Ushijima N."/>
            <person name="Masuda Y."/>
            <person name="Shiratori Y."/>
            <person name="Senoo K."/>
        </authorList>
    </citation>
    <scope>NUCLEOTIDE SEQUENCE [LARGE SCALE GENOMIC DNA]</scope>
    <source>
        <strain evidence="3">Red745</strain>
    </source>
</reference>
<evidence type="ECO:0000256" key="1">
    <source>
        <dbReference type="SAM" id="SignalP"/>
    </source>
</evidence>